<name>A0AAD1UEZ7_EUPCR</name>
<dbReference type="InterPro" id="IPR012983">
    <property type="entry name" value="PHR"/>
</dbReference>
<dbReference type="Pfam" id="PF08005">
    <property type="entry name" value="PHR"/>
    <property type="match status" value="1"/>
</dbReference>
<reference evidence="2" key="1">
    <citation type="submission" date="2023-07" db="EMBL/GenBank/DDBJ databases">
        <authorList>
            <consortium name="AG Swart"/>
            <person name="Singh M."/>
            <person name="Singh A."/>
            <person name="Seah K."/>
            <person name="Emmerich C."/>
        </authorList>
    </citation>
    <scope>NUCLEOTIDE SEQUENCE</scope>
    <source>
        <strain evidence="2">DP1</strain>
    </source>
</reference>
<proteinExistence type="predicted"/>
<protein>
    <recommendedName>
        <fullName evidence="1">PHR domain-containing protein</fullName>
    </recommendedName>
</protein>
<dbReference type="InterPro" id="IPR038648">
    <property type="entry name" value="PHR_sf"/>
</dbReference>
<evidence type="ECO:0000259" key="1">
    <source>
        <dbReference type="Pfam" id="PF08005"/>
    </source>
</evidence>
<keyword evidence="3" id="KW-1185">Reference proteome</keyword>
<dbReference type="Proteomes" id="UP001295684">
    <property type="component" value="Unassembled WGS sequence"/>
</dbReference>
<sequence length="362" mass="41251">MEKSQVYSFHKESFYRDTLGEDCLPFQNITSSLKEFNQAEMKKKGDGDIVMSEANVIKSFKGQTSLVFNKGKLVYDKKTHEWYKVLDLKTDDNYKPIWASIAKKGGTDSIEITKEEDFDHFTNALTILIKIEGQKSLTIETTPKIYDKFENAFEGPFDGAGEQLMSYKLFFNSKMIEKDQSLATIDGIKDGDILYASEGLGKPFKFNRFQEVNTSWGWSNSGGSPDGIMFKPTQNIKVCGFSTFAAREKDSYEIRYRVRIDGVDVEDETIVGTNWEDKYYFRHRLNGVYNASAGSKIEFTCWIAENLANRSYVETFSGQRGDDYKDVENEHMGLFEIESGGESCNGTGVYSGHFPEIFYYLG</sequence>
<organism evidence="2 3">
    <name type="scientific">Euplotes crassus</name>
    <dbReference type="NCBI Taxonomy" id="5936"/>
    <lineage>
        <taxon>Eukaryota</taxon>
        <taxon>Sar</taxon>
        <taxon>Alveolata</taxon>
        <taxon>Ciliophora</taxon>
        <taxon>Intramacronucleata</taxon>
        <taxon>Spirotrichea</taxon>
        <taxon>Hypotrichia</taxon>
        <taxon>Euplotida</taxon>
        <taxon>Euplotidae</taxon>
        <taxon>Moneuplotes</taxon>
    </lineage>
</organism>
<evidence type="ECO:0000313" key="2">
    <source>
        <dbReference type="EMBL" id="CAI2364204.1"/>
    </source>
</evidence>
<comment type="caution">
    <text evidence="2">The sequence shown here is derived from an EMBL/GenBank/DDBJ whole genome shotgun (WGS) entry which is preliminary data.</text>
</comment>
<dbReference type="Gene3D" id="2.60.120.820">
    <property type="entry name" value="PHR domain"/>
    <property type="match status" value="1"/>
</dbReference>
<dbReference type="AlphaFoldDB" id="A0AAD1UEZ7"/>
<evidence type="ECO:0000313" key="3">
    <source>
        <dbReference type="Proteomes" id="UP001295684"/>
    </source>
</evidence>
<feature type="domain" description="PHR" evidence="1">
    <location>
        <begin position="207"/>
        <end position="360"/>
    </location>
</feature>
<accession>A0AAD1UEZ7</accession>
<dbReference type="EMBL" id="CAMPGE010005354">
    <property type="protein sequence ID" value="CAI2364204.1"/>
    <property type="molecule type" value="Genomic_DNA"/>
</dbReference>
<gene>
    <name evidence="2" type="ORF">ECRASSUSDP1_LOCUS5547</name>
</gene>